<protein>
    <submittedName>
        <fullName evidence="8">Carbohydrate kinase</fullName>
    </submittedName>
</protein>
<dbReference type="InterPro" id="IPR029056">
    <property type="entry name" value="Ribokinase-like"/>
</dbReference>
<dbReference type="Pfam" id="PF00294">
    <property type="entry name" value="PfkB"/>
    <property type="match status" value="1"/>
</dbReference>
<dbReference type="EMBL" id="JACSQV010000011">
    <property type="protein sequence ID" value="MBD7919186.1"/>
    <property type="molecule type" value="Genomic_DNA"/>
</dbReference>
<dbReference type="PROSITE" id="PS00584">
    <property type="entry name" value="PFKB_KINASES_2"/>
    <property type="match status" value="1"/>
</dbReference>
<sequence length="323" mass="33394">MSDGTSGRALVVGEALVDAVRRPDGTRGEHPGGSPANVALGLARLGRRADLLTWLAPDAEGDLVRRHLEKSGVRVLHGDRTPARTPVATAHLDSAGVATYEFDLEWDLPSSWDEDGDDPLVVHTGSIATVLTPGAPKVAALLEGRRAVSTLTYDPNLRPALMGDAADVLPVVERLVRLVDVVKVSDEDLAWLQPGVAPAEIAETWSRSGPALVVVTHGGEGAFAVTSAGARLSVTAPRVTVADTVGAGDSFMGGLVDGLWSAGLLGAGRRAALHDADPSVLQELLERCARIAAITVSRPGADPPRRAEVDDAPAATETKGAGA</sequence>
<comment type="caution">
    <text evidence="8">The sequence shown here is derived from an EMBL/GenBank/DDBJ whole genome shotgun (WGS) entry which is preliminary data.</text>
</comment>
<proteinExistence type="inferred from homology"/>
<keyword evidence="2" id="KW-0808">Transferase</keyword>
<evidence type="ECO:0000313" key="8">
    <source>
        <dbReference type="EMBL" id="MBD7919186.1"/>
    </source>
</evidence>
<evidence type="ECO:0000256" key="5">
    <source>
        <dbReference type="ARBA" id="ARBA00022840"/>
    </source>
</evidence>
<gene>
    <name evidence="8" type="ORF">H9657_12990</name>
</gene>
<comment type="similarity">
    <text evidence="1">Belongs to the carbohydrate kinase PfkB family.</text>
</comment>
<feature type="domain" description="Carbohydrate kinase PfkB" evidence="7">
    <location>
        <begin position="10"/>
        <end position="303"/>
    </location>
</feature>
<dbReference type="RefSeq" id="WP_191783844.1">
    <property type="nucleotide sequence ID" value="NZ_JACSQV010000011.1"/>
</dbReference>
<evidence type="ECO:0000256" key="4">
    <source>
        <dbReference type="ARBA" id="ARBA00022777"/>
    </source>
</evidence>
<evidence type="ECO:0000256" key="1">
    <source>
        <dbReference type="ARBA" id="ARBA00010688"/>
    </source>
</evidence>
<evidence type="ECO:0000256" key="6">
    <source>
        <dbReference type="SAM" id="MobiDB-lite"/>
    </source>
</evidence>
<dbReference type="Proteomes" id="UP000604241">
    <property type="component" value="Unassembled WGS sequence"/>
</dbReference>
<evidence type="ECO:0000256" key="2">
    <source>
        <dbReference type="ARBA" id="ARBA00022679"/>
    </source>
</evidence>
<dbReference type="InterPro" id="IPR011611">
    <property type="entry name" value="PfkB_dom"/>
</dbReference>
<dbReference type="InterPro" id="IPR002173">
    <property type="entry name" value="Carboh/pur_kinase_PfkB_CS"/>
</dbReference>
<organism evidence="8 9">
    <name type="scientific">Cellulomonas avistercoris</name>
    <dbReference type="NCBI Taxonomy" id="2762242"/>
    <lineage>
        <taxon>Bacteria</taxon>
        <taxon>Bacillati</taxon>
        <taxon>Actinomycetota</taxon>
        <taxon>Actinomycetes</taxon>
        <taxon>Micrococcales</taxon>
        <taxon>Cellulomonadaceae</taxon>
        <taxon>Cellulomonas</taxon>
    </lineage>
</organism>
<name>A0ABR8QFN6_9CELL</name>
<keyword evidence="4 8" id="KW-0418">Kinase</keyword>
<evidence type="ECO:0000313" key="9">
    <source>
        <dbReference type="Proteomes" id="UP000604241"/>
    </source>
</evidence>
<dbReference type="InterPro" id="IPR050306">
    <property type="entry name" value="PfkB_Carbo_kinase"/>
</dbReference>
<keyword evidence="3" id="KW-0547">Nucleotide-binding</keyword>
<keyword evidence="9" id="KW-1185">Reference proteome</keyword>
<dbReference type="PANTHER" id="PTHR43085:SF1">
    <property type="entry name" value="PSEUDOURIDINE KINASE-RELATED"/>
    <property type="match status" value="1"/>
</dbReference>
<dbReference type="SUPFAM" id="SSF53613">
    <property type="entry name" value="Ribokinase-like"/>
    <property type="match status" value="1"/>
</dbReference>
<feature type="region of interest" description="Disordered" evidence="6">
    <location>
        <begin position="299"/>
        <end position="323"/>
    </location>
</feature>
<evidence type="ECO:0000259" key="7">
    <source>
        <dbReference type="Pfam" id="PF00294"/>
    </source>
</evidence>
<accession>A0ABR8QFN6</accession>
<evidence type="ECO:0000256" key="3">
    <source>
        <dbReference type="ARBA" id="ARBA00022741"/>
    </source>
</evidence>
<dbReference type="CDD" id="cd01167">
    <property type="entry name" value="bac_FRK"/>
    <property type="match status" value="1"/>
</dbReference>
<reference evidence="8 9" key="1">
    <citation type="submission" date="2020-08" db="EMBL/GenBank/DDBJ databases">
        <title>A Genomic Blueprint of the Chicken Gut Microbiome.</title>
        <authorList>
            <person name="Gilroy R."/>
            <person name="Ravi A."/>
            <person name="Getino M."/>
            <person name="Pursley I."/>
            <person name="Horton D.L."/>
            <person name="Alikhan N.-F."/>
            <person name="Baker D."/>
            <person name="Gharbi K."/>
            <person name="Hall N."/>
            <person name="Watson M."/>
            <person name="Adriaenssens E.M."/>
            <person name="Foster-Nyarko E."/>
            <person name="Jarju S."/>
            <person name="Secka A."/>
            <person name="Antonio M."/>
            <person name="Oren A."/>
            <person name="Chaudhuri R."/>
            <person name="La Ragione R.M."/>
            <person name="Hildebrand F."/>
            <person name="Pallen M.J."/>
        </authorList>
    </citation>
    <scope>NUCLEOTIDE SEQUENCE [LARGE SCALE GENOMIC DNA]</scope>
    <source>
        <strain evidence="8 9">Sa3CUA2</strain>
    </source>
</reference>
<dbReference type="GO" id="GO:0016301">
    <property type="term" value="F:kinase activity"/>
    <property type="evidence" value="ECO:0007669"/>
    <property type="project" value="UniProtKB-KW"/>
</dbReference>
<dbReference type="Gene3D" id="3.40.1190.20">
    <property type="match status" value="1"/>
</dbReference>
<keyword evidence="5" id="KW-0067">ATP-binding</keyword>
<dbReference type="PANTHER" id="PTHR43085">
    <property type="entry name" value="HEXOKINASE FAMILY MEMBER"/>
    <property type="match status" value="1"/>
</dbReference>